<keyword evidence="5" id="KW-0862">Zinc</keyword>
<dbReference type="InterPro" id="IPR044063">
    <property type="entry name" value="ZF_RING_GID"/>
</dbReference>
<keyword evidence="4 6" id="KW-0863">Zinc-finger</keyword>
<dbReference type="CDD" id="cd16652">
    <property type="entry name" value="dRING_Rmd5p-like"/>
    <property type="match status" value="1"/>
</dbReference>
<feature type="domain" description="RING-Gid-type" evidence="7">
    <location>
        <begin position="335"/>
        <end position="388"/>
    </location>
</feature>
<dbReference type="PANTHER" id="PTHR12170">
    <property type="entry name" value="MACROPHAGE ERYTHROBLAST ATTACHER-RELATED"/>
    <property type="match status" value="1"/>
</dbReference>
<accession>A0A8S1EIE3</accession>
<keyword evidence="3" id="KW-0479">Metal-binding</keyword>
<dbReference type="PANTHER" id="PTHR12170:SF3">
    <property type="entry name" value="GH10162P"/>
    <property type="match status" value="1"/>
</dbReference>
<dbReference type="OrthoDB" id="1933281at2759"/>
<dbReference type="GO" id="GO:0034657">
    <property type="term" value="C:GID complex"/>
    <property type="evidence" value="ECO:0007669"/>
    <property type="project" value="TreeGrafter"/>
</dbReference>
<evidence type="ECO:0000256" key="4">
    <source>
        <dbReference type="ARBA" id="ARBA00022771"/>
    </source>
</evidence>
<dbReference type="SUPFAM" id="SSF57850">
    <property type="entry name" value="RING/U-box"/>
    <property type="match status" value="1"/>
</dbReference>
<dbReference type="Pfam" id="PF13445">
    <property type="entry name" value="zf-RING_UBOX"/>
    <property type="match status" value="1"/>
</dbReference>
<dbReference type="PROSITE" id="PS51867">
    <property type="entry name" value="ZF_RING_GID"/>
    <property type="match status" value="1"/>
</dbReference>
<sequence>MAPTKGTIRKKAHLPLVLENVDKAKEAFKNVSSAWEKELDKMIARMEVLDRELLDDGKDDELGELSVTGQIMIEKSIDKLIDNMEEFDRQHKNLHTEVSKIGRIIERHFPWDITGNFRREKNLEERRYQNDACQLIHDMLVTDGNYDLADDFNEKVIPNLNLGAIDEWATIKECRTAMTDVELEDDYFFAMRFIETWLPEKEEFQMEMCKHYVMKQICEGEEFKSIDTLIWFDTKTYHKDVARLCGAILFGKSAISNPRYSDMYDPDGWANSKLLLKELTGRAHTTMAEIFHVGRAMISKLSSLRKTFFKECLDIDEELPVEVYPVKQIHSTFTCPILKEQTTGKNPPMKLQCGHVISKEAMNRLTSTRVVTSRSQMGRQTRLKCPYCPKEQNMEAAKQVYFSHVSDDYWD</sequence>
<proteinExistence type="predicted"/>
<feature type="zinc finger region" description="RING-Gid-type" evidence="6">
    <location>
        <begin position="335"/>
        <end position="388"/>
    </location>
</feature>
<dbReference type="InterPro" id="IPR013083">
    <property type="entry name" value="Znf_RING/FYVE/PHD"/>
</dbReference>
<dbReference type="GO" id="GO:0008270">
    <property type="term" value="F:zinc ion binding"/>
    <property type="evidence" value="ECO:0007669"/>
    <property type="project" value="UniProtKB-KW"/>
</dbReference>
<dbReference type="GO" id="GO:0043161">
    <property type="term" value="P:proteasome-mediated ubiquitin-dependent protein catabolic process"/>
    <property type="evidence" value="ECO:0007669"/>
    <property type="project" value="InterPro"/>
</dbReference>
<evidence type="ECO:0000313" key="8">
    <source>
        <dbReference type="EMBL" id="CAB3400514.1"/>
    </source>
</evidence>
<evidence type="ECO:0000256" key="6">
    <source>
        <dbReference type="PROSITE-ProRule" id="PRU01215"/>
    </source>
</evidence>
<comment type="caution">
    <text evidence="8">The sequence shown here is derived from an EMBL/GenBank/DDBJ whole genome shotgun (WGS) entry which is preliminary data.</text>
</comment>
<dbReference type="InterPro" id="IPR045098">
    <property type="entry name" value="Fyv10_fam"/>
</dbReference>
<organism evidence="8 9">
    <name type="scientific">Caenorhabditis bovis</name>
    <dbReference type="NCBI Taxonomy" id="2654633"/>
    <lineage>
        <taxon>Eukaryota</taxon>
        <taxon>Metazoa</taxon>
        <taxon>Ecdysozoa</taxon>
        <taxon>Nematoda</taxon>
        <taxon>Chromadorea</taxon>
        <taxon>Rhabditida</taxon>
        <taxon>Rhabditina</taxon>
        <taxon>Rhabditomorpha</taxon>
        <taxon>Rhabditoidea</taxon>
        <taxon>Rhabditidae</taxon>
        <taxon>Peloderinae</taxon>
        <taxon>Caenorhabditis</taxon>
    </lineage>
</organism>
<dbReference type="AlphaFoldDB" id="A0A8S1EIE3"/>
<dbReference type="Proteomes" id="UP000494206">
    <property type="component" value="Unassembled WGS sequence"/>
</dbReference>
<dbReference type="InterPro" id="IPR027370">
    <property type="entry name" value="Znf-RING_euk"/>
</dbReference>
<dbReference type="GO" id="GO:0005737">
    <property type="term" value="C:cytoplasm"/>
    <property type="evidence" value="ECO:0007669"/>
    <property type="project" value="UniProtKB-SubCell"/>
</dbReference>
<gene>
    <name evidence="8" type="ORF">CBOVIS_LOCUS3436</name>
</gene>
<keyword evidence="9" id="KW-1185">Reference proteome</keyword>
<evidence type="ECO:0000256" key="1">
    <source>
        <dbReference type="ARBA" id="ARBA00004496"/>
    </source>
</evidence>
<evidence type="ECO:0000259" key="7">
    <source>
        <dbReference type="PROSITE" id="PS51867"/>
    </source>
</evidence>
<dbReference type="FunFam" id="3.30.40.10:FF:000143">
    <property type="entry name" value="Regulator of gluconeogenesis Rmd5"/>
    <property type="match status" value="1"/>
</dbReference>
<protein>
    <recommendedName>
        <fullName evidence="7">RING-Gid-type domain-containing protein</fullName>
    </recommendedName>
</protein>
<name>A0A8S1EIE3_9PELO</name>
<evidence type="ECO:0000313" key="9">
    <source>
        <dbReference type="Proteomes" id="UP000494206"/>
    </source>
</evidence>
<evidence type="ECO:0000256" key="5">
    <source>
        <dbReference type="ARBA" id="ARBA00022833"/>
    </source>
</evidence>
<comment type="subcellular location">
    <subcellularLocation>
        <location evidence="1">Cytoplasm</location>
    </subcellularLocation>
</comment>
<keyword evidence="2" id="KW-0963">Cytoplasm</keyword>
<reference evidence="8 9" key="1">
    <citation type="submission" date="2020-04" db="EMBL/GenBank/DDBJ databases">
        <authorList>
            <person name="Laetsch R D."/>
            <person name="Stevens L."/>
            <person name="Kumar S."/>
            <person name="Blaxter L. M."/>
        </authorList>
    </citation>
    <scope>NUCLEOTIDE SEQUENCE [LARGE SCALE GENOMIC DNA]</scope>
</reference>
<dbReference type="InterPro" id="IPR037683">
    <property type="entry name" value="Rmd5_dRing"/>
</dbReference>
<dbReference type="Gene3D" id="3.30.40.10">
    <property type="entry name" value="Zinc/RING finger domain, C3HC4 (zinc finger)"/>
    <property type="match status" value="1"/>
</dbReference>
<dbReference type="EMBL" id="CADEPM010000002">
    <property type="protein sequence ID" value="CAB3400514.1"/>
    <property type="molecule type" value="Genomic_DNA"/>
</dbReference>
<dbReference type="GO" id="GO:0061630">
    <property type="term" value="F:ubiquitin protein ligase activity"/>
    <property type="evidence" value="ECO:0007669"/>
    <property type="project" value="InterPro"/>
</dbReference>
<evidence type="ECO:0000256" key="2">
    <source>
        <dbReference type="ARBA" id="ARBA00022490"/>
    </source>
</evidence>
<dbReference type="GO" id="GO:0005634">
    <property type="term" value="C:nucleus"/>
    <property type="evidence" value="ECO:0007669"/>
    <property type="project" value="TreeGrafter"/>
</dbReference>
<evidence type="ECO:0000256" key="3">
    <source>
        <dbReference type="ARBA" id="ARBA00022723"/>
    </source>
</evidence>